<organism evidence="5 6">
    <name type="scientific">Alteromonas aestuariivivens</name>
    <dbReference type="NCBI Taxonomy" id="1938339"/>
    <lineage>
        <taxon>Bacteria</taxon>
        <taxon>Pseudomonadati</taxon>
        <taxon>Pseudomonadota</taxon>
        <taxon>Gammaproteobacteria</taxon>
        <taxon>Alteromonadales</taxon>
        <taxon>Alteromonadaceae</taxon>
        <taxon>Alteromonas/Salinimonas group</taxon>
        <taxon>Alteromonas</taxon>
    </lineage>
</organism>
<dbReference type="SMART" id="SM00479">
    <property type="entry name" value="EXOIII"/>
    <property type="match status" value="1"/>
</dbReference>
<evidence type="ECO:0000313" key="5">
    <source>
        <dbReference type="EMBL" id="RDV24084.1"/>
    </source>
</evidence>
<dbReference type="AlphaFoldDB" id="A0A3D8M3H6"/>
<dbReference type="CDD" id="cd06127">
    <property type="entry name" value="DEDDh"/>
    <property type="match status" value="1"/>
</dbReference>
<dbReference type="GO" id="GO:0005829">
    <property type="term" value="C:cytosol"/>
    <property type="evidence" value="ECO:0007669"/>
    <property type="project" value="TreeGrafter"/>
</dbReference>
<comment type="caution">
    <text evidence="5">The sequence shown here is derived from an EMBL/GenBank/DDBJ whole genome shotgun (WGS) entry which is preliminary data.</text>
</comment>
<dbReference type="OrthoDB" id="5497329at2"/>
<name>A0A3D8M3H6_9ALTE</name>
<dbReference type="PANTHER" id="PTHR30231">
    <property type="entry name" value="DNA POLYMERASE III SUBUNIT EPSILON"/>
    <property type="match status" value="1"/>
</dbReference>
<evidence type="ECO:0000259" key="4">
    <source>
        <dbReference type="SMART" id="SM00479"/>
    </source>
</evidence>
<dbReference type="InterPro" id="IPR036397">
    <property type="entry name" value="RNaseH_sf"/>
</dbReference>
<dbReference type="InterPro" id="IPR013520">
    <property type="entry name" value="Ribonucl_H"/>
</dbReference>
<evidence type="ECO:0000313" key="6">
    <source>
        <dbReference type="Proteomes" id="UP000256561"/>
    </source>
</evidence>
<dbReference type="GO" id="GO:0008408">
    <property type="term" value="F:3'-5' exonuclease activity"/>
    <property type="evidence" value="ECO:0007669"/>
    <property type="project" value="TreeGrafter"/>
</dbReference>
<dbReference type="Pfam" id="PF00929">
    <property type="entry name" value="RNase_T"/>
    <property type="match status" value="1"/>
</dbReference>
<gene>
    <name evidence="5" type="ORF">DXV75_16020</name>
</gene>
<keyword evidence="2" id="KW-0378">Hydrolase</keyword>
<proteinExistence type="predicted"/>
<reference evidence="6" key="1">
    <citation type="submission" date="2018-08" db="EMBL/GenBank/DDBJ databases">
        <authorList>
            <person name="Zhang J."/>
            <person name="Du Z.-J."/>
        </authorList>
    </citation>
    <scope>NUCLEOTIDE SEQUENCE [LARGE SCALE GENOMIC DNA]</scope>
    <source>
        <strain evidence="6">KCTC 52655</strain>
    </source>
</reference>
<dbReference type="GO" id="GO:0006259">
    <property type="term" value="P:DNA metabolic process"/>
    <property type="evidence" value="ECO:0007669"/>
    <property type="project" value="UniProtKB-ARBA"/>
</dbReference>
<keyword evidence="1" id="KW-0540">Nuclease</keyword>
<evidence type="ECO:0000256" key="3">
    <source>
        <dbReference type="ARBA" id="ARBA00022839"/>
    </source>
</evidence>
<dbReference type="SUPFAM" id="SSF53098">
    <property type="entry name" value="Ribonuclease H-like"/>
    <property type="match status" value="1"/>
</dbReference>
<dbReference type="Proteomes" id="UP000256561">
    <property type="component" value="Unassembled WGS sequence"/>
</dbReference>
<keyword evidence="6" id="KW-1185">Reference proteome</keyword>
<evidence type="ECO:0000256" key="1">
    <source>
        <dbReference type="ARBA" id="ARBA00022722"/>
    </source>
</evidence>
<protein>
    <submittedName>
        <fullName evidence="5">3'-5' exonuclease</fullName>
    </submittedName>
</protein>
<dbReference type="InterPro" id="IPR012337">
    <property type="entry name" value="RNaseH-like_sf"/>
</dbReference>
<evidence type="ECO:0000256" key="2">
    <source>
        <dbReference type="ARBA" id="ARBA00022801"/>
    </source>
</evidence>
<sequence length="235" mass="26707">MFDWFRLKHWFSYRATLPDAWQQQRLFEAPLLAIDLELTSLNPEQSKITSIGWLEGQNGSINLESAYYRVVRVKGDLQQSPVIHGLTPEHTELGEHVRDSLNALSQFARSHIWVFHNASLDVRVLNRAFAANNLQVEQVVTLDTLKLAMYQLKKTHELLPSNSMTLANCRQRMGLPAVPAHNALDDAMATLQLWFAQFHQLAGRNSITIDAILHTRCINVVNLGKKCKRGIDKVS</sequence>
<dbReference type="PANTHER" id="PTHR30231:SF4">
    <property type="entry name" value="PROTEIN NEN2"/>
    <property type="match status" value="1"/>
</dbReference>
<dbReference type="EMBL" id="QRHA01000015">
    <property type="protein sequence ID" value="RDV24084.1"/>
    <property type="molecule type" value="Genomic_DNA"/>
</dbReference>
<feature type="domain" description="Exonuclease" evidence="4">
    <location>
        <begin position="30"/>
        <end position="203"/>
    </location>
</feature>
<accession>A0A3D8M3H6</accession>
<keyword evidence="3 5" id="KW-0269">Exonuclease</keyword>
<dbReference type="Gene3D" id="3.30.420.10">
    <property type="entry name" value="Ribonuclease H-like superfamily/Ribonuclease H"/>
    <property type="match status" value="1"/>
</dbReference>
<dbReference type="GO" id="GO:0003676">
    <property type="term" value="F:nucleic acid binding"/>
    <property type="evidence" value="ECO:0007669"/>
    <property type="project" value="InterPro"/>
</dbReference>